<evidence type="ECO:0000313" key="2">
    <source>
        <dbReference type="Proteomes" id="UP001198402"/>
    </source>
</evidence>
<dbReference type="EMBL" id="JAIUJS010000002">
    <property type="protein sequence ID" value="MCA0152645.1"/>
    <property type="molecule type" value="Genomic_DNA"/>
</dbReference>
<dbReference type="InterPro" id="IPR000944">
    <property type="entry name" value="Tscrpt_reg_Rrf2"/>
</dbReference>
<dbReference type="RefSeq" id="WP_224477568.1">
    <property type="nucleotide sequence ID" value="NZ_JAIUJS010000002.1"/>
</dbReference>
<gene>
    <name evidence="1" type="ORF">LBV24_05415</name>
</gene>
<evidence type="ECO:0000313" key="1">
    <source>
        <dbReference type="EMBL" id="MCA0152645.1"/>
    </source>
</evidence>
<organism evidence="1 2">
    <name type="scientific">Winogradskyella vincentii</name>
    <dbReference type="NCBI Taxonomy" id="2877122"/>
    <lineage>
        <taxon>Bacteria</taxon>
        <taxon>Pseudomonadati</taxon>
        <taxon>Bacteroidota</taxon>
        <taxon>Flavobacteriia</taxon>
        <taxon>Flavobacteriales</taxon>
        <taxon>Flavobacteriaceae</taxon>
        <taxon>Winogradskyella</taxon>
    </lineage>
</organism>
<protein>
    <submittedName>
        <fullName evidence="1">Rrf2 family transcriptional regulator</fullName>
    </submittedName>
</protein>
<name>A0ABS7XZW1_9FLAO</name>
<dbReference type="InterPro" id="IPR036390">
    <property type="entry name" value="WH_DNA-bd_sf"/>
</dbReference>
<reference evidence="2" key="1">
    <citation type="submission" date="2023-07" db="EMBL/GenBank/DDBJ databases">
        <authorList>
            <person name="Yue Y."/>
        </authorList>
    </citation>
    <scope>NUCLEOTIDE SEQUENCE [LARGE SCALE GENOMIC DNA]</scope>
    <source>
        <strain evidence="2">2Y89</strain>
    </source>
</reference>
<sequence>MFSNTVKYAIKAVLYLAAYSDESNKIMIKDIANPINVPMAYIAKILQDLSRKNLVSSKRGPKGGFYLSDNNLKGNVHDLIEAVEGDDRISSCLLSLSECNASNPCSLHDLAYKEKQFLMQKLKETTLKTLAQDLKEGKTVLPL</sequence>
<dbReference type="PANTHER" id="PTHR33221">
    <property type="entry name" value="WINGED HELIX-TURN-HELIX TRANSCRIPTIONAL REGULATOR, RRF2 FAMILY"/>
    <property type="match status" value="1"/>
</dbReference>
<dbReference type="InterPro" id="IPR036388">
    <property type="entry name" value="WH-like_DNA-bd_sf"/>
</dbReference>
<accession>A0ABS7XZW1</accession>
<dbReference type="SUPFAM" id="SSF46785">
    <property type="entry name" value="Winged helix' DNA-binding domain"/>
    <property type="match status" value="1"/>
</dbReference>
<dbReference type="Pfam" id="PF02082">
    <property type="entry name" value="Rrf2"/>
    <property type="match status" value="1"/>
</dbReference>
<dbReference type="Gene3D" id="1.10.10.10">
    <property type="entry name" value="Winged helix-like DNA-binding domain superfamily/Winged helix DNA-binding domain"/>
    <property type="match status" value="1"/>
</dbReference>
<dbReference type="PANTHER" id="PTHR33221:SF15">
    <property type="entry name" value="HTH-TYPE TRANSCRIPTIONAL REGULATOR YWGB-RELATED"/>
    <property type="match status" value="1"/>
</dbReference>
<comment type="caution">
    <text evidence="1">The sequence shown here is derived from an EMBL/GenBank/DDBJ whole genome shotgun (WGS) entry which is preliminary data.</text>
</comment>
<dbReference type="NCBIfam" id="TIGR00738">
    <property type="entry name" value="rrf2_super"/>
    <property type="match status" value="1"/>
</dbReference>
<dbReference type="PROSITE" id="PS51197">
    <property type="entry name" value="HTH_RRF2_2"/>
    <property type="match status" value="1"/>
</dbReference>
<dbReference type="Proteomes" id="UP001198402">
    <property type="component" value="Unassembled WGS sequence"/>
</dbReference>
<keyword evidence="2" id="KW-1185">Reference proteome</keyword>
<proteinExistence type="predicted"/>